<accession>A0A024G5P5</accession>
<evidence type="ECO:0000313" key="2">
    <source>
        <dbReference type="EMBL" id="CCI42082.1"/>
    </source>
</evidence>
<proteinExistence type="predicted"/>
<dbReference type="PROSITE" id="PS50195">
    <property type="entry name" value="PX"/>
    <property type="match status" value="1"/>
</dbReference>
<dbReference type="InterPro" id="IPR036871">
    <property type="entry name" value="PX_dom_sf"/>
</dbReference>
<dbReference type="PANTHER" id="PTHR22775">
    <property type="entry name" value="SORTING NEXIN"/>
    <property type="match status" value="1"/>
</dbReference>
<dbReference type="SMART" id="SM00312">
    <property type="entry name" value="PX"/>
    <property type="match status" value="1"/>
</dbReference>
<dbReference type="SUPFAM" id="SSF64268">
    <property type="entry name" value="PX domain"/>
    <property type="match status" value="1"/>
</dbReference>
<dbReference type="GO" id="GO:0035091">
    <property type="term" value="F:phosphatidylinositol binding"/>
    <property type="evidence" value="ECO:0007669"/>
    <property type="project" value="InterPro"/>
</dbReference>
<dbReference type="Gene3D" id="3.30.1520.10">
    <property type="entry name" value="Phox-like domain"/>
    <property type="match status" value="1"/>
</dbReference>
<feature type="domain" description="PX" evidence="1">
    <location>
        <begin position="240"/>
        <end position="360"/>
    </location>
</feature>
<comment type="caution">
    <text evidence="2">The sequence shown here is derived from an EMBL/GenBank/DDBJ whole genome shotgun (WGS) entry which is preliminary data.</text>
</comment>
<dbReference type="STRING" id="65357.A0A024G5P5"/>
<dbReference type="Pfam" id="PF00787">
    <property type="entry name" value="PX"/>
    <property type="match status" value="1"/>
</dbReference>
<keyword evidence="3" id="KW-1185">Reference proteome</keyword>
<organism evidence="2 3">
    <name type="scientific">Albugo candida</name>
    <dbReference type="NCBI Taxonomy" id="65357"/>
    <lineage>
        <taxon>Eukaryota</taxon>
        <taxon>Sar</taxon>
        <taxon>Stramenopiles</taxon>
        <taxon>Oomycota</taxon>
        <taxon>Peronosporomycetes</taxon>
        <taxon>Albuginales</taxon>
        <taxon>Albuginaceae</taxon>
        <taxon>Albugo</taxon>
    </lineage>
</organism>
<evidence type="ECO:0000259" key="1">
    <source>
        <dbReference type="PROSITE" id="PS50195"/>
    </source>
</evidence>
<dbReference type="InParanoid" id="A0A024G5P5"/>
<name>A0A024G5P5_9STRA</name>
<dbReference type="OrthoDB" id="430293at2759"/>
<dbReference type="InterPro" id="IPR001683">
    <property type="entry name" value="PX_dom"/>
</dbReference>
<dbReference type="AlphaFoldDB" id="A0A024G5P5"/>
<evidence type="ECO:0000313" key="3">
    <source>
        <dbReference type="Proteomes" id="UP000053237"/>
    </source>
</evidence>
<dbReference type="Proteomes" id="UP000053237">
    <property type="component" value="Unassembled WGS sequence"/>
</dbReference>
<dbReference type="Pfam" id="PF23202">
    <property type="entry name" value="PAH_ZNF598"/>
    <property type="match status" value="1"/>
</dbReference>
<gene>
    <name evidence="2" type="ORF">BN9_028660</name>
</gene>
<sequence>MALDWHPAHILLQLKEIPDVPDAVDCAYDEEAVALYSNVMKAVRRFFSKDILKYEDFKINSRLVGNNFMEAHEYVDYLAKAFGGLRMLLLIPCLIMIQPDPIKRTLLLTAARLYRTRNLASLKQRCHAESQSEKQNLSAVENNLRSQHSFALENEQSNATPTDITLVLSQSDARNVSNKSVACDVESHKKVQMEDQLMKICSNWLLTPTQTQTQTLDHREIASRMTSVYSVDEALVQGFLTVEIKNNKEVIEPENGKFHTEYIVHSTWKQQNGYTVDWEVSRRYREFCAIDILLREKHPSHAPLFPILPSKTLFGSSLSTDLIDKRQRDLGIYIVSMLKSTPLLVQDEIIDSFLEIRRHILQDARQRQLIKPIKTGVNEVNTGLFGV</sequence>
<dbReference type="CDD" id="cd06093">
    <property type="entry name" value="PX_domain"/>
    <property type="match status" value="1"/>
</dbReference>
<reference evidence="2 3" key="1">
    <citation type="submission" date="2012-05" db="EMBL/GenBank/DDBJ databases">
        <title>Recombination and specialization in a pathogen metapopulation.</title>
        <authorList>
            <person name="Gardiner A."/>
            <person name="Kemen E."/>
            <person name="Schultz-Larsen T."/>
            <person name="MacLean D."/>
            <person name="Van Oosterhout C."/>
            <person name="Jones J.D.G."/>
        </authorList>
    </citation>
    <scope>NUCLEOTIDE SEQUENCE [LARGE SCALE GENOMIC DNA]</scope>
    <source>
        <strain evidence="2 3">Ac Nc2</strain>
    </source>
</reference>
<dbReference type="InterPro" id="IPR057634">
    <property type="entry name" value="PAH_ZNF598/HEL2"/>
</dbReference>
<protein>
    <recommendedName>
        <fullName evidence="1">PX domain-containing protein</fullName>
    </recommendedName>
</protein>
<dbReference type="EMBL" id="CAIX01000029">
    <property type="protein sequence ID" value="CCI42082.1"/>
    <property type="molecule type" value="Genomic_DNA"/>
</dbReference>
<dbReference type="PANTHER" id="PTHR22775:SF3">
    <property type="entry name" value="SORTING NEXIN-13"/>
    <property type="match status" value="1"/>
</dbReference>